<dbReference type="PANTHER" id="PTHR43434">
    <property type="entry name" value="PHOSPHOGLYCOLATE PHOSPHATASE"/>
    <property type="match status" value="1"/>
</dbReference>
<gene>
    <name evidence="1" type="ORF">GCM10010449_26900</name>
</gene>
<evidence type="ECO:0000313" key="1">
    <source>
        <dbReference type="EMBL" id="GAA3102414.1"/>
    </source>
</evidence>
<dbReference type="Pfam" id="PF13419">
    <property type="entry name" value="HAD_2"/>
    <property type="match status" value="1"/>
</dbReference>
<reference evidence="2" key="1">
    <citation type="journal article" date="2019" name="Int. J. Syst. Evol. Microbiol.">
        <title>The Global Catalogue of Microorganisms (GCM) 10K type strain sequencing project: providing services to taxonomists for standard genome sequencing and annotation.</title>
        <authorList>
            <consortium name="The Broad Institute Genomics Platform"/>
            <consortium name="The Broad Institute Genome Sequencing Center for Infectious Disease"/>
            <person name="Wu L."/>
            <person name="Ma J."/>
        </authorList>
    </citation>
    <scope>NUCLEOTIDE SEQUENCE [LARGE SCALE GENOMIC DNA]</scope>
    <source>
        <strain evidence="2">JCM 9092</strain>
    </source>
</reference>
<dbReference type="PANTHER" id="PTHR43434:SF1">
    <property type="entry name" value="PHOSPHOGLYCOLATE PHOSPHATASE"/>
    <property type="match status" value="1"/>
</dbReference>
<dbReference type="InterPro" id="IPR036412">
    <property type="entry name" value="HAD-like_sf"/>
</dbReference>
<dbReference type="InterPro" id="IPR050155">
    <property type="entry name" value="HAD-like_hydrolase_sf"/>
</dbReference>
<dbReference type="GO" id="GO:0016787">
    <property type="term" value="F:hydrolase activity"/>
    <property type="evidence" value="ECO:0007669"/>
    <property type="project" value="UniProtKB-KW"/>
</dbReference>
<evidence type="ECO:0000313" key="2">
    <source>
        <dbReference type="Proteomes" id="UP001501637"/>
    </source>
</evidence>
<dbReference type="Gene3D" id="3.40.50.1000">
    <property type="entry name" value="HAD superfamily/HAD-like"/>
    <property type="match status" value="1"/>
</dbReference>
<comment type="caution">
    <text evidence="1">The sequence shown here is derived from an EMBL/GenBank/DDBJ whole genome shotgun (WGS) entry which is preliminary data.</text>
</comment>
<dbReference type="InterPro" id="IPR023198">
    <property type="entry name" value="PGP-like_dom2"/>
</dbReference>
<dbReference type="Gene3D" id="1.10.150.240">
    <property type="entry name" value="Putative phosphatase, domain 2"/>
    <property type="match status" value="1"/>
</dbReference>
<dbReference type="RefSeq" id="WP_344520971.1">
    <property type="nucleotide sequence ID" value="NZ_BAAAUG010000040.1"/>
</dbReference>
<dbReference type="SUPFAM" id="SSF56784">
    <property type="entry name" value="HAD-like"/>
    <property type="match status" value="1"/>
</dbReference>
<organism evidence="1 2">
    <name type="scientific">Streptomyces rectiviolaceus</name>
    <dbReference type="NCBI Taxonomy" id="332591"/>
    <lineage>
        <taxon>Bacteria</taxon>
        <taxon>Bacillati</taxon>
        <taxon>Actinomycetota</taxon>
        <taxon>Actinomycetes</taxon>
        <taxon>Kitasatosporales</taxon>
        <taxon>Streptomycetaceae</taxon>
        <taxon>Streptomyces</taxon>
    </lineage>
</organism>
<keyword evidence="2" id="KW-1185">Reference proteome</keyword>
<accession>A0ABP6MDC2</accession>
<dbReference type="EMBL" id="BAAAUG010000040">
    <property type="protein sequence ID" value="GAA3102414.1"/>
    <property type="molecule type" value="Genomic_DNA"/>
</dbReference>
<sequence length="241" mass="26606">MAEDTENLRELIVRARFVLFDFDGPICRLFARHSAERIAAGMVRGFEERGLRGLPPEEVLEQADPQVVMRAVAARHPGSDLITEIEEQLTQEELKATATAYPTPYADPVIQTWVSVDARLAVTTNNSARAVTKYLESRNLVHCFAPHIYGRTQNLDLLKPDPYCVNRALGAMGAAPAAALSIGDAPTDYEAAMRAGVSFLGYARNARKEELLRNAGVKREYIVSSLAPVLKILRSPTDSRR</sequence>
<dbReference type="InterPro" id="IPR023214">
    <property type="entry name" value="HAD_sf"/>
</dbReference>
<name>A0ABP6MDC2_9ACTN</name>
<dbReference type="Proteomes" id="UP001501637">
    <property type="component" value="Unassembled WGS sequence"/>
</dbReference>
<dbReference type="InterPro" id="IPR041492">
    <property type="entry name" value="HAD_2"/>
</dbReference>
<proteinExistence type="predicted"/>
<protein>
    <submittedName>
        <fullName evidence="1">HAD family hydrolase</fullName>
    </submittedName>
</protein>
<keyword evidence="1" id="KW-0378">Hydrolase</keyword>